<dbReference type="PROSITE" id="PS50893">
    <property type="entry name" value="ABC_TRANSPORTER_2"/>
    <property type="match status" value="1"/>
</dbReference>
<dbReference type="SUPFAM" id="SSF52540">
    <property type="entry name" value="P-loop containing nucleoside triphosphate hydrolases"/>
    <property type="match status" value="1"/>
</dbReference>
<dbReference type="PROSITE" id="PS00211">
    <property type="entry name" value="ABC_TRANSPORTER_1"/>
    <property type="match status" value="1"/>
</dbReference>
<proteinExistence type="inferred from homology"/>
<name>A0A0G0T5W0_9BACT</name>
<evidence type="ECO:0000313" key="5">
    <source>
        <dbReference type="EMBL" id="KKR33202.1"/>
    </source>
</evidence>
<feature type="domain" description="ABC transporter" evidence="4">
    <location>
        <begin position="13"/>
        <end position="267"/>
    </location>
</feature>
<dbReference type="InterPro" id="IPR017871">
    <property type="entry name" value="ABC_transporter-like_CS"/>
</dbReference>
<dbReference type="SMART" id="SM00382">
    <property type="entry name" value="AAA"/>
    <property type="match status" value="1"/>
</dbReference>
<comment type="caution">
    <text evidence="5">The sequence shown here is derived from an EMBL/GenBank/DDBJ whole genome shotgun (WGS) entry which is preliminary data.</text>
</comment>
<dbReference type="EMBL" id="LBXN01000021">
    <property type="protein sequence ID" value="KKR33202.1"/>
    <property type="molecule type" value="Genomic_DNA"/>
</dbReference>
<dbReference type="InterPro" id="IPR003439">
    <property type="entry name" value="ABC_transporter-like_ATP-bd"/>
</dbReference>
<dbReference type="NCBIfam" id="TIGR01978">
    <property type="entry name" value="sufC"/>
    <property type="match status" value="1"/>
</dbReference>
<evidence type="ECO:0000256" key="2">
    <source>
        <dbReference type="ARBA" id="ARBA00022741"/>
    </source>
</evidence>
<dbReference type="Pfam" id="PF00005">
    <property type="entry name" value="ABC_tran"/>
    <property type="match status" value="1"/>
</dbReference>
<gene>
    <name evidence="5" type="ORF">UT63_C0021G0010</name>
</gene>
<dbReference type="PANTHER" id="PTHR43204">
    <property type="entry name" value="ABC TRANSPORTER I FAMILY MEMBER 6, CHLOROPLASTIC"/>
    <property type="match status" value="1"/>
</dbReference>
<dbReference type="InterPro" id="IPR010230">
    <property type="entry name" value="FeS-cluster_ATPase_SufC"/>
</dbReference>
<keyword evidence="2" id="KW-0547">Nucleotide-binding</keyword>
<reference evidence="5 6" key="1">
    <citation type="journal article" date="2015" name="Nature">
        <title>rRNA introns, odd ribosomes, and small enigmatic genomes across a large radiation of phyla.</title>
        <authorList>
            <person name="Brown C.T."/>
            <person name="Hug L.A."/>
            <person name="Thomas B.C."/>
            <person name="Sharon I."/>
            <person name="Castelle C.J."/>
            <person name="Singh A."/>
            <person name="Wilkins M.J."/>
            <person name="Williams K.H."/>
            <person name="Banfield J.F."/>
        </authorList>
    </citation>
    <scope>NUCLEOTIDE SEQUENCE [LARGE SCALE GENOMIC DNA]</scope>
</reference>
<dbReference type="GO" id="GO:0016887">
    <property type="term" value="F:ATP hydrolysis activity"/>
    <property type="evidence" value="ECO:0007669"/>
    <property type="project" value="InterPro"/>
</dbReference>
<dbReference type="Proteomes" id="UP000034539">
    <property type="component" value="Unassembled WGS sequence"/>
</dbReference>
<organism evidence="5 6">
    <name type="scientific">Candidatus Gottesmanbacteria bacterium GW2011_GWC2_39_8</name>
    <dbReference type="NCBI Taxonomy" id="1618450"/>
    <lineage>
        <taxon>Bacteria</taxon>
        <taxon>Candidatus Gottesmaniibacteriota</taxon>
    </lineage>
</organism>
<protein>
    <submittedName>
        <fullName evidence="5">FeS assembly ATPase SufC</fullName>
    </submittedName>
</protein>
<dbReference type="CDD" id="cd03217">
    <property type="entry name" value="ABC_FeS_Assembly"/>
    <property type="match status" value="1"/>
</dbReference>
<dbReference type="AlphaFoldDB" id="A0A0G0T5W0"/>
<keyword evidence="3" id="KW-0067">ATP-binding</keyword>
<dbReference type="PANTHER" id="PTHR43204:SF1">
    <property type="entry name" value="ABC TRANSPORTER I FAMILY MEMBER 6, CHLOROPLASTIC"/>
    <property type="match status" value="1"/>
</dbReference>
<sequence>MNKKTQSFKDSKLQIVNLSVSIEDKEILKGLDLTVNSGEIHAVMGPNGSGKSTLAYAIAGHLSYKVKSQKSKVKIGNKEILKLKADERAREGIFLAFQNPVSIPGVTPTNLLRTAFNIKNKTGVAKMHNPIFTKNTSQMMDFINGLKTTAKELSLGEEFLKRGINDGFSGGEKKKMEMLQAISLSPKFAIFDEIDTGLDVDALKAVANGIKKLKSQGTGIIIITHYLRILRYIKPDFVHILVDGKIVKSGDFTLARKIEKEGYTNFH</sequence>
<evidence type="ECO:0000256" key="1">
    <source>
        <dbReference type="ARBA" id="ARBA00006216"/>
    </source>
</evidence>
<dbReference type="PATRIC" id="fig|1618450.3.peg.572"/>
<dbReference type="Gene3D" id="3.40.50.300">
    <property type="entry name" value="P-loop containing nucleotide triphosphate hydrolases"/>
    <property type="match status" value="1"/>
</dbReference>
<evidence type="ECO:0000259" key="4">
    <source>
        <dbReference type="PROSITE" id="PS50893"/>
    </source>
</evidence>
<dbReference type="GO" id="GO:0005524">
    <property type="term" value="F:ATP binding"/>
    <property type="evidence" value="ECO:0007669"/>
    <property type="project" value="UniProtKB-KW"/>
</dbReference>
<evidence type="ECO:0000313" key="6">
    <source>
        <dbReference type="Proteomes" id="UP000034539"/>
    </source>
</evidence>
<accession>A0A0G0T5W0</accession>
<dbReference type="InterPro" id="IPR027417">
    <property type="entry name" value="P-loop_NTPase"/>
</dbReference>
<comment type="similarity">
    <text evidence="1">Belongs to the ABC transporter superfamily. Ycf16 family.</text>
</comment>
<evidence type="ECO:0000256" key="3">
    <source>
        <dbReference type="ARBA" id="ARBA00022840"/>
    </source>
</evidence>
<dbReference type="InterPro" id="IPR003593">
    <property type="entry name" value="AAA+_ATPase"/>
</dbReference>